<evidence type="ECO:0000313" key="17">
    <source>
        <dbReference type="EMBL" id="KAL0273201.1"/>
    </source>
</evidence>
<evidence type="ECO:0000256" key="14">
    <source>
        <dbReference type="SAM" id="Phobius"/>
    </source>
</evidence>
<evidence type="ECO:0000256" key="7">
    <source>
        <dbReference type="ARBA" id="ARBA00022741"/>
    </source>
</evidence>
<keyword evidence="9" id="KW-1278">Translocase</keyword>
<evidence type="ECO:0000256" key="13">
    <source>
        <dbReference type="ARBA" id="ARBA00034018"/>
    </source>
</evidence>
<dbReference type="GO" id="GO:0015421">
    <property type="term" value="F:ABC-type oligopeptide transporter activity"/>
    <property type="evidence" value="ECO:0007669"/>
    <property type="project" value="TreeGrafter"/>
</dbReference>
<dbReference type="SUPFAM" id="SSF52540">
    <property type="entry name" value="P-loop containing nucleoside triphosphate hydrolases"/>
    <property type="match status" value="2"/>
</dbReference>
<feature type="transmembrane region" description="Helical" evidence="14">
    <location>
        <begin position="254"/>
        <end position="273"/>
    </location>
</feature>
<evidence type="ECO:0000256" key="12">
    <source>
        <dbReference type="ARBA" id="ARBA00023180"/>
    </source>
</evidence>
<dbReference type="InterPro" id="IPR039421">
    <property type="entry name" value="Type_1_exporter"/>
</dbReference>
<comment type="catalytic activity">
    <reaction evidence="13">
        <text>ATP + H2O + xenobioticSide 1 = ADP + phosphate + xenobioticSide 2.</text>
        <dbReference type="EC" id="7.6.2.2"/>
    </reaction>
</comment>
<evidence type="ECO:0000259" key="16">
    <source>
        <dbReference type="PROSITE" id="PS50929"/>
    </source>
</evidence>
<keyword evidence="11 14" id="KW-0472">Membrane</keyword>
<keyword evidence="5 14" id="KW-0812">Transmembrane</keyword>
<dbReference type="PROSITE" id="PS50929">
    <property type="entry name" value="ABC_TM1F"/>
    <property type="match status" value="1"/>
</dbReference>
<dbReference type="Pfam" id="PF00005">
    <property type="entry name" value="ABC_tran"/>
    <property type="match status" value="2"/>
</dbReference>
<evidence type="ECO:0000256" key="9">
    <source>
        <dbReference type="ARBA" id="ARBA00022967"/>
    </source>
</evidence>
<dbReference type="SMART" id="SM00382">
    <property type="entry name" value="AAA"/>
    <property type="match status" value="2"/>
</dbReference>
<keyword evidence="7" id="KW-0547">Nucleotide-binding</keyword>
<dbReference type="FunFam" id="1.20.1560.10:FF:000009">
    <property type="entry name" value="ABC transporter B family member 1"/>
    <property type="match status" value="1"/>
</dbReference>
<evidence type="ECO:0000256" key="8">
    <source>
        <dbReference type="ARBA" id="ARBA00022840"/>
    </source>
</evidence>
<dbReference type="EMBL" id="JARGDH010000003">
    <property type="protein sequence ID" value="KAL0273201.1"/>
    <property type="molecule type" value="Genomic_DNA"/>
</dbReference>
<evidence type="ECO:0000256" key="1">
    <source>
        <dbReference type="ARBA" id="ARBA00004141"/>
    </source>
</evidence>
<dbReference type="FunFam" id="3.40.50.300:FF:000479">
    <property type="entry name" value="Multidrug resistance protein 1A"/>
    <property type="match status" value="1"/>
</dbReference>
<evidence type="ECO:0000256" key="5">
    <source>
        <dbReference type="ARBA" id="ARBA00022692"/>
    </source>
</evidence>
<dbReference type="GO" id="GO:0090374">
    <property type="term" value="P:oligopeptide export from mitochondrion"/>
    <property type="evidence" value="ECO:0007669"/>
    <property type="project" value="TreeGrafter"/>
</dbReference>
<feature type="transmembrane region" description="Helical" evidence="14">
    <location>
        <begin position="440"/>
        <end position="461"/>
    </location>
</feature>
<dbReference type="InterPro" id="IPR011527">
    <property type="entry name" value="ABC1_TM_dom"/>
</dbReference>
<feature type="domain" description="ABC transporter" evidence="15">
    <location>
        <begin position="536"/>
        <end position="774"/>
    </location>
</feature>
<evidence type="ECO:0000256" key="10">
    <source>
        <dbReference type="ARBA" id="ARBA00022989"/>
    </source>
</evidence>
<dbReference type="GO" id="GO:0017085">
    <property type="term" value="P:response to insecticide"/>
    <property type="evidence" value="ECO:0007669"/>
    <property type="project" value="UniProtKB-ARBA"/>
</dbReference>
<dbReference type="GO" id="GO:0005524">
    <property type="term" value="F:ATP binding"/>
    <property type="evidence" value="ECO:0007669"/>
    <property type="project" value="UniProtKB-KW"/>
</dbReference>
<feature type="transmembrane region" description="Helical" evidence="14">
    <location>
        <begin position="210"/>
        <end position="234"/>
    </location>
</feature>
<comment type="similarity">
    <text evidence="2">Belongs to the ABC transporter superfamily. ABCB family. Multidrug resistance exporter (TC 3.A.1.201) subfamily.</text>
</comment>
<dbReference type="PANTHER" id="PTHR43394">
    <property type="entry name" value="ATP-DEPENDENT PERMEASE MDL1, MITOCHONDRIAL"/>
    <property type="match status" value="1"/>
</dbReference>
<dbReference type="EC" id="7.6.2.2" evidence="3"/>
<dbReference type="InterPro" id="IPR017871">
    <property type="entry name" value="ABC_transporter-like_CS"/>
</dbReference>
<gene>
    <name evidence="17" type="ORF">PYX00_005933</name>
</gene>
<dbReference type="SUPFAM" id="SSF90123">
    <property type="entry name" value="ABC transporter transmembrane region"/>
    <property type="match status" value="1"/>
</dbReference>
<dbReference type="Gene3D" id="3.40.50.300">
    <property type="entry name" value="P-loop containing nucleotide triphosphate hydrolases"/>
    <property type="match status" value="2"/>
</dbReference>
<feature type="domain" description="ABC transmembrane type-1" evidence="16">
    <location>
        <begin position="214"/>
        <end position="501"/>
    </location>
</feature>
<keyword evidence="4" id="KW-0813">Transport</keyword>
<organism evidence="17">
    <name type="scientific">Menopon gallinae</name>
    <name type="common">poultry shaft louse</name>
    <dbReference type="NCBI Taxonomy" id="328185"/>
    <lineage>
        <taxon>Eukaryota</taxon>
        <taxon>Metazoa</taxon>
        <taxon>Ecdysozoa</taxon>
        <taxon>Arthropoda</taxon>
        <taxon>Hexapoda</taxon>
        <taxon>Insecta</taxon>
        <taxon>Pterygota</taxon>
        <taxon>Neoptera</taxon>
        <taxon>Paraneoptera</taxon>
        <taxon>Psocodea</taxon>
        <taxon>Troctomorpha</taxon>
        <taxon>Phthiraptera</taxon>
        <taxon>Amblycera</taxon>
        <taxon>Menoponidae</taxon>
        <taxon>Menopon</taxon>
    </lineage>
</organism>
<comment type="caution">
    <text evidence="17">The sequence shown here is derived from an EMBL/GenBank/DDBJ whole genome shotgun (WGS) entry which is preliminary data.</text>
</comment>
<keyword evidence="6" id="KW-0677">Repeat</keyword>
<evidence type="ECO:0000256" key="3">
    <source>
        <dbReference type="ARBA" id="ARBA00012191"/>
    </source>
</evidence>
<dbReference type="InterPro" id="IPR027417">
    <property type="entry name" value="P-loop_NTPase"/>
</dbReference>
<dbReference type="EMBL" id="JARGDH010000003">
    <property type="protein sequence ID" value="KAL0273202.1"/>
    <property type="molecule type" value="Genomic_DNA"/>
</dbReference>
<evidence type="ECO:0000256" key="2">
    <source>
        <dbReference type="ARBA" id="ARBA00007577"/>
    </source>
</evidence>
<evidence type="ECO:0000259" key="15">
    <source>
        <dbReference type="PROSITE" id="PS50893"/>
    </source>
</evidence>
<evidence type="ECO:0000256" key="11">
    <source>
        <dbReference type="ARBA" id="ARBA00023136"/>
    </source>
</evidence>
<feature type="transmembrane region" description="Helical" evidence="14">
    <location>
        <begin position="334"/>
        <end position="354"/>
    </location>
</feature>
<dbReference type="GO" id="GO:0008559">
    <property type="term" value="F:ABC-type xenobiotic transporter activity"/>
    <property type="evidence" value="ECO:0007669"/>
    <property type="project" value="UniProtKB-EC"/>
</dbReference>
<feature type="transmembrane region" description="Helical" evidence="14">
    <location>
        <begin position="360"/>
        <end position="380"/>
    </location>
</feature>
<proteinExistence type="inferred from homology"/>
<dbReference type="Pfam" id="PF00664">
    <property type="entry name" value="ABC_membrane"/>
    <property type="match status" value="1"/>
</dbReference>
<keyword evidence="8" id="KW-0067">ATP-binding</keyword>
<dbReference type="Gene3D" id="1.20.1560.10">
    <property type="entry name" value="ABC transporter type 1, transmembrane domain"/>
    <property type="match status" value="1"/>
</dbReference>
<dbReference type="CDD" id="cd03249">
    <property type="entry name" value="ABC_MTABC3_MDL1_MDL2"/>
    <property type="match status" value="1"/>
</dbReference>
<accession>A0AAW2HTY8</accession>
<reference evidence="17" key="1">
    <citation type="journal article" date="2024" name="Gigascience">
        <title>Chromosome-level genome of the poultry shaft louse Menopon gallinae provides insight into the host-switching and adaptive evolution of parasitic lice.</title>
        <authorList>
            <person name="Xu Y."/>
            <person name="Ma L."/>
            <person name="Liu S."/>
            <person name="Liang Y."/>
            <person name="Liu Q."/>
            <person name="He Z."/>
            <person name="Tian L."/>
            <person name="Duan Y."/>
            <person name="Cai W."/>
            <person name="Li H."/>
            <person name="Song F."/>
        </authorList>
    </citation>
    <scope>NUCLEOTIDE SEQUENCE</scope>
    <source>
        <strain evidence="17">Cailab_2023a</strain>
    </source>
</reference>
<dbReference type="GO" id="GO:0097254">
    <property type="term" value="P:renal tubular secretion"/>
    <property type="evidence" value="ECO:0007669"/>
    <property type="project" value="UniProtKB-ARBA"/>
</dbReference>
<dbReference type="FunFam" id="3.40.50.300:FF:002695">
    <property type="entry name" value="ABC multidrug transporter, putative"/>
    <property type="match status" value="1"/>
</dbReference>
<sequence>MEGATRQEVENAAKMANAHDFIMNLPKKYETMLGEKGTQISGGQKQRIAIARALIRNPKILLLDEATSALDAASERVVQSALDRASTGRTTVVVTHKLASIKNANRIIVMSEGKIVEEGTHDELMALKGHYFNLSEIQTKTQPDVPLNVKIDEPETVTKQRITTGIPGRFSVVSLPDKNLVSEDEGEIIDDEEVRPAPLGRIMKYNKPEWFLMFIGSISTLIVGGSLPLVAVTFGELYGVLSDPDPDVVMGVASFYSGMFLLIGIFVGIATFLQTYTFNKAGVELTLRMRVAAFSSILKQESGWFDDEKHRSGVLCARLSGDASNIQGATGSRISVILQSFSTLLIGAAMSFFYTWKMTLVTITTVPVVFFGIFLESKAIQGQGLTEKKSIEKATKVATEAIINIKTVASLGREQSMLDLYDKELLLGEKAMHIKSLMRGFAFALGHAAPCVCYAVSLWYGGILVANDGLHYKDVIKVSEALLYGAWVLGQSLAFAPNFTKAKISAARIFQLLDRTTKTSSGSVLKDQDWKSEGQVSLSEVKFSYPTRPEVEVLKGLNLDIQKGLSIALVGQSGCGKSTVIQLLQKLYDPTHGNIHIDEYDISDLEVSVLRKQFGLVSQEPVLFDKTIAENIAYGDNSRTVSHPEIIAAAKSANIHEFISCLPLGYETRLGMGGAQLSGGQKQRIAIARALVRNPRILLLDEATSALDAANESVIQAALDSASEGRTTITIGHRLQAVMRADVVYFLDQGQIVESGTHDELLRASGRYAEMLLQHSTN</sequence>
<dbReference type="GO" id="GO:0016887">
    <property type="term" value="F:ATP hydrolysis activity"/>
    <property type="evidence" value="ECO:0007669"/>
    <property type="project" value="InterPro"/>
</dbReference>
<dbReference type="InterPro" id="IPR003439">
    <property type="entry name" value="ABC_transporter-like_ATP-bd"/>
</dbReference>
<dbReference type="InterPro" id="IPR003593">
    <property type="entry name" value="AAA+_ATPase"/>
</dbReference>
<keyword evidence="12" id="KW-0325">Glycoprotein</keyword>
<dbReference type="InterPro" id="IPR036640">
    <property type="entry name" value="ABC1_TM_sf"/>
</dbReference>
<dbReference type="PROSITE" id="PS50893">
    <property type="entry name" value="ABC_TRANSPORTER_2"/>
    <property type="match status" value="1"/>
</dbReference>
<name>A0AAW2HTY8_9NEOP</name>
<evidence type="ECO:0000256" key="4">
    <source>
        <dbReference type="ARBA" id="ARBA00022448"/>
    </source>
</evidence>
<dbReference type="PANTHER" id="PTHR43394:SF1">
    <property type="entry name" value="ATP-BINDING CASSETTE SUB-FAMILY B MEMBER 10, MITOCHONDRIAL"/>
    <property type="match status" value="1"/>
</dbReference>
<dbReference type="PROSITE" id="PS00211">
    <property type="entry name" value="ABC_TRANSPORTER_1"/>
    <property type="match status" value="2"/>
</dbReference>
<protein>
    <recommendedName>
        <fullName evidence="3">ABC-type xenobiotic transporter</fullName>
        <ecNumber evidence="3">7.6.2.2</ecNumber>
    </recommendedName>
</protein>
<evidence type="ECO:0000256" key="6">
    <source>
        <dbReference type="ARBA" id="ARBA00022737"/>
    </source>
</evidence>
<keyword evidence="10 14" id="KW-1133">Transmembrane helix</keyword>
<comment type="subcellular location">
    <subcellularLocation>
        <location evidence="1">Membrane</location>
        <topology evidence="1">Multi-pass membrane protein</topology>
    </subcellularLocation>
</comment>
<dbReference type="GO" id="GO:0005743">
    <property type="term" value="C:mitochondrial inner membrane"/>
    <property type="evidence" value="ECO:0007669"/>
    <property type="project" value="TreeGrafter"/>
</dbReference>
<dbReference type="AlphaFoldDB" id="A0AAW2HTY8"/>
<dbReference type="CDD" id="cd18578">
    <property type="entry name" value="ABC_6TM_Pgp_ABCB1_D2_like"/>
    <property type="match status" value="1"/>
</dbReference>